<dbReference type="PANTHER" id="PTHR13146">
    <property type="match status" value="1"/>
</dbReference>
<organism evidence="2 3">
    <name type="scientific">Blattamonas nauphoetae</name>
    <dbReference type="NCBI Taxonomy" id="2049346"/>
    <lineage>
        <taxon>Eukaryota</taxon>
        <taxon>Metamonada</taxon>
        <taxon>Preaxostyla</taxon>
        <taxon>Oxymonadida</taxon>
        <taxon>Blattamonas</taxon>
    </lineage>
</organism>
<keyword evidence="1" id="KW-0812">Transmembrane</keyword>
<evidence type="ECO:0000313" key="2">
    <source>
        <dbReference type="EMBL" id="KAK2948443.1"/>
    </source>
</evidence>
<dbReference type="InterPro" id="IPR037185">
    <property type="entry name" value="EmrE-like"/>
</dbReference>
<proteinExistence type="predicted"/>
<feature type="transmembrane region" description="Helical" evidence="1">
    <location>
        <begin position="20"/>
        <end position="36"/>
    </location>
</feature>
<reference evidence="2 3" key="1">
    <citation type="journal article" date="2022" name="bioRxiv">
        <title>Genomics of Preaxostyla Flagellates Illuminates Evolutionary Transitions and the Path Towards Mitochondrial Loss.</title>
        <authorList>
            <person name="Novak L.V.F."/>
            <person name="Treitli S.C."/>
            <person name="Pyrih J."/>
            <person name="Halakuc P."/>
            <person name="Pipaliya S.V."/>
            <person name="Vacek V."/>
            <person name="Brzon O."/>
            <person name="Soukal P."/>
            <person name="Eme L."/>
            <person name="Dacks J.B."/>
            <person name="Karnkowska A."/>
            <person name="Elias M."/>
            <person name="Hampl V."/>
        </authorList>
    </citation>
    <scope>NUCLEOTIDE SEQUENCE [LARGE SCALE GENOMIC DNA]</scope>
    <source>
        <strain evidence="2">NAU3</strain>
        <tissue evidence="2">Gut</tissue>
    </source>
</reference>
<feature type="transmembrane region" description="Helical" evidence="1">
    <location>
        <begin position="162"/>
        <end position="182"/>
    </location>
</feature>
<accession>A0ABQ9X855</accession>
<feature type="transmembrane region" description="Helical" evidence="1">
    <location>
        <begin position="131"/>
        <end position="150"/>
    </location>
</feature>
<name>A0ABQ9X855_9EUKA</name>
<keyword evidence="1" id="KW-1133">Transmembrane helix</keyword>
<keyword evidence="3" id="KW-1185">Reference proteome</keyword>
<comment type="caution">
    <text evidence="2">The sequence shown here is derived from an EMBL/GenBank/DDBJ whole genome shotgun (WGS) entry which is preliminary data.</text>
</comment>
<feature type="transmembrane region" description="Helical" evidence="1">
    <location>
        <begin position="245"/>
        <end position="272"/>
    </location>
</feature>
<evidence type="ECO:0000313" key="3">
    <source>
        <dbReference type="Proteomes" id="UP001281761"/>
    </source>
</evidence>
<dbReference type="Gene3D" id="1.10.3730.20">
    <property type="match status" value="1"/>
</dbReference>
<dbReference type="EMBL" id="JARBJD010000176">
    <property type="protein sequence ID" value="KAK2948443.1"/>
    <property type="molecule type" value="Genomic_DNA"/>
</dbReference>
<feature type="transmembrane region" description="Helical" evidence="1">
    <location>
        <begin position="76"/>
        <end position="95"/>
    </location>
</feature>
<dbReference type="Proteomes" id="UP001281761">
    <property type="component" value="Unassembled WGS sequence"/>
</dbReference>
<dbReference type="SUPFAM" id="SSF103481">
    <property type="entry name" value="Multidrug resistance efflux transporter EmrE"/>
    <property type="match status" value="1"/>
</dbReference>
<sequence>MLLNSSATDSFGVERQFEKPWFQNWLMFLGMMLVIIPESISVRCTRQDQLISTTSPNHKEKEEHERQTNIPIQIRLLIPAICDVAATIMMNAALVSIPVSIWQMLRGSIILFTALLTVFYRRKPLTSMQWLGVGVVFLSLCILGVTAVLSDASTKKITFSRTLVGVGLVVGAQCVQAFQTIVEEKFLHDSNTRPLLIVGFEGIWGILFCTFLFMPIAYFIPTTPGDGLCEDFWDSLVMLRNNPQLVLFSLAYMVSILLFNVTGMVIISATSALTRNILEPMRTMIVWVVSLLQFSLSNGAFGEPWQIWSWMQLGGFVLMTIGIFTYNNVWRICAPKLKPPQLPSTAELTDVD</sequence>
<gene>
    <name evidence="2" type="ORF">BLNAU_16608</name>
</gene>
<evidence type="ECO:0000256" key="1">
    <source>
        <dbReference type="SAM" id="Phobius"/>
    </source>
</evidence>
<keyword evidence="1" id="KW-0472">Membrane</keyword>
<feature type="transmembrane region" description="Helical" evidence="1">
    <location>
        <begin position="307"/>
        <end position="329"/>
    </location>
</feature>
<feature type="transmembrane region" description="Helical" evidence="1">
    <location>
        <begin position="194"/>
        <end position="220"/>
    </location>
</feature>
<protein>
    <submittedName>
        <fullName evidence="2">Solute carrier family 35 member F6</fullName>
    </submittedName>
</protein>